<dbReference type="RefSeq" id="WP_024725120.1">
    <property type="nucleotide sequence ID" value="NZ_BAABXT010000001.1"/>
</dbReference>
<dbReference type="EMBL" id="WKPR01000010">
    <property type="protein sequence ID" value="MSB20053.1"/>
    <property type="molecule type" value="Genomic_DNA"/>
</dbReference>
<evidence type="ECO:0000313" key="2">
    <source>
        <dbReference type="EMBL" id="MSB20053.1"/>
    </source>
</evidence>
<proteinExistence type="predicted"/>
<reference evidence="2 3" key="1">
    <citation type="journal article" date="2019" name="Nat. Med.">
        <title>A library of human gut bacterial isolates paired with longitudinal multiomics data enables mechanistic microbiome research.</title>
        <authorList>
            <person name="Poyet M."/>
            <person name="Groussin M."/>
            <person name="Gibbons S.M."/>
            <person name="Avila-Pacheco J."/>
            <person name="Jiang X."/>
            <person name="Kearney S.M."/>
            <person name="Perrotta A.R."/>
            <person name="Berdy B."/>
            <person name="Zhao S."/>
            <person name="Lieberman T.D."/>
            <person name="Swanson P.K."/>
            <person name="Smith M."/>
            <person name="Roesemann S."/>
            <person name="Alexander J.E."/>
            <person name="Rich S.A."/>
            <person name="Livny J."/>
            <person name="Vlamakis H."/>
            <person name="Clish C."/>
            <person name="Bullock K."/>
            <person name="Deik A."/>
            <person name="Scott J."/>
            <person name="Pierce K.A."/>
            <person name="Xavier R.J."/>
            <person name="Alm E.J."/>
        </authorList>
    </citation>
    <scope>NUCLEOTIDE SEQUENCE [LARGE SCALE GENOMIC DNA]</scope>
    <source>
        <strain evidence="2 3">BIOML-A2</strain>
    </source>
</reference>
<organism evidence="2 3">
    <name type="scientific">Flavonifractor plautii</name>
    <name type="common">Fusobacterium plautii</name>
    <dbReference type="NCBI Taxonomy" id="292800"/>
    <lineage>
        <taxon>Bacteria</taxon>
        <taxon>Bacillati</taxon>
        <taxon>Bacillota</taxon>
        <taxon>Clostridia</taxon>
        <taxon>Eubacteriales</taxon>
        <taxon>Oscillospiraceae</taxon>
        <taxon>Flavonifractor</taxon>
    </lineage>
</organism>
<dbReference type="AlphaFoldDB" id="A0A6I2R3N2"/>
<sequence>MKFVKETTSKGLQIPTAAMKLSGFESSGKVELHASEDTLVVLKQRMTAMELLRAARSLQKLATDLHVHLARVCGHCDGCDGECPFGGGDEVELPDYLREEAGIPEKAKLCASVDEDEHTVTISEADYDYDLRDVPEEVLEMFRDAEICVGELEERLILGDVVYGD</sequence>
<comment type="caution">
    <text evidence="2">The sequence shown here is derived from an EMBL/GenBank/DDBJ whole genome shotgun (WGS) entry which is preliminary data.</text>
</comment>
<gene>
    <name evidence="2" type="ORF">GKE97_11045</name>
    <name evidence="1" type="ORF">PNE06_16170</name>
</gene>
<protein>
    <submittedName>
        <fullName evidence="2">Uncharacterized protein</fullName>
    </submittedName>
</protein>
<name>A0A6I2R3N2_FLAPL</name>
<dbReference type="Proteomes" id="UP000434475">
    <property type="component" value="Unassembled WGS sequence"/>
</dbReference>
<evidence type="ECO:0000313" key="3">
    <source>
        <dbReference type="Proteomes" id="UP000434475"/>
    </source>
</evidence>
<evidence type="ECO:0000313" key="1">
    <source>
        <dbReference type="EMBL" id="MDB7934620.1"/>
    </source>
</evidence>
<accession>A0A6I2R3N2</accession>
<reference evidence="1" key="2">
    <citation type="submission" date="2023-01" db="EMBL/GenBank/DDBJ databases">
        <title>Human gut microbiome strain richness.</title>
        <authorList>
            <person name="Chen-Liaw A."/>
        </authorList>
    </citation>
    <scope>NUCLEOTIDE SEQUENCE</scope>
    <source>
        <strain evidence="1">1001287st1_F4_1001285I_161205</strain>
    </source>
</reference>
<dbReference type="EMBL" id="JAQLWV010000027">
    <property type="protein sequence ID" value="MDB7934620.1"/>
    <property type="molecule type" value="Genomic_DNA"/>
</dbReference>
<dbReference type="Proteomes" id="UP001211173">
    <property type="component" value="Unassembled WGS sequence"/>
</dbReference>